<dbReference type="Proteomes" id="UP000814140">
    <property type="component" value="Unassembled WGS sequence"/>
</dbReference>
<accession>A0ACB8SMP3</accession>
<comment type="caution">
    <text evidence="1">The sequence shown here is derived from an EMBL/GenBank/DDBJ whole genome shotgun (WGS) entry which is preliminary data.</text>
</comment>
<evidence type="ECO:0000313" key="2">
    <source>
        <dbReference type="Proteomes" id="UP000814140"/>
    </source>
</evidence>
<organism evidence="1 2">
    <name type="scientific">Artomyces pyxidatus</name>
    <dbReference type="NCBI Taxonomy" id="48021"/>
    <lineage>
        <taxon>Eukaryota</taxon>
        <taxon>Fungi</taxon>
        <taxon>Dikarya</taxon>
        <taxon>Basidiomycota</taxon>
        <taxon>Agaricomycotina</taxon>
        <taxon>Agaricomycetes</taxon>
        <taxon>Russulales</taxon>
        <taxon>Auriscalpiaceae</taxon>
        <taxon>Artomyces</taxon>
    </lineage>
</organism>
<keyword evidence="2" id="KW-1185">Reference proteome</keyword>
<gene>
    <name evidence="1" type="ORF">BV25DRAFT_1811990</name>
</gene>
<reference evidence="1" key="1">
    <citation type="submission" date="2021-03" db="EMBL/GenBank/DDBJ databases">
        <authorList>
            <consortium name="DOE Joint Genome Institute"/>
            <person name="Ahrendt S."/>
            <person name="Looney B.P."/>
            <person name="Miyauchi S."/>
            <person name="Morin E."/>
            <person name="Drula E."/>
            <person name="Courty P.E."/>
            <person name="Chicoki N."/>
            <person name="Fauchery L."/>
            <person name="Kohler A."/>
            <person name="Kuo A."/>
            <person name="Labutti K."/>
            <person name="Pangilinan J."/>
            <person name="Lipzen A."/>
            <person name="Riley R."/>
            <person name="Andreopoulos W."/>
            <person name="He G."/>
            <person name="Johnson J."/>
            <person name="Barry K.W."/>
            <person name="Grigoriev I.V."/>
            <person name="Nagy L."/>
            <person name="Hibbett D."/>
            <person name="Henrissat B."/>
            <person name="Matheny P.B."/>
            <person name="Labbe J."/>
            <person name="Martin F."/>
        </authorList>
    </citation>
    <scope>NUCLEOTIDE SEQUENCE</scope>
    <source>
        <strain evidence="1">HHB10654</strain>
    </source>
</reference>
<reference evidence="1" key="2">
    <citation type="journal article" date="2022" name="New Phytol.">
        <title>Evolutionary transition to the ectomycorrhizal habit in the genomes of a hyperdiverse lineage of mushroom-forming fungi.</title>
        <authorList>
            <person name="Looney B."/>
            <person name="Miyauchi S."/>
            <person name="Morin E."/>
            <person name="Drula E."/>
            <person name="Courty P.E."/>
            <person name="Kohler A."/>
            <person name="Kuo A."/>
            <person name="LaButti K."/>
            <person name="Pangilinan J."/>
            <person name="Lipzen A."/>
            <person name="Riley R."/>
            <person name="Andreopoulos W."/>
            <person name="He G."/>
            <person name="Johnson J."/>
            <person name="Nolan M."/>
            <person name="Tritt A."/>
            <person name="Barry K.W."/>
            <person name="Grigoriev I.V."/>
            <person name="Nagy L.G."/>
            <person name="Hibbett D."/>
            <person name="Henrissat B."/>
            <person name="Matheny P.B."/>
            <person name="Labbe J."/>
            <person name="Martin F.M."/>
        </authorList>
    </citation>
    <scope>NUCLEOTIDE SEQUENCE</scope>
    <source>
        <strain evidence="1">HHB10654</strain>
    </source>
</reference>
<proteinExistence type="predicted"/>
<protein>
    <submittedName>
        <fullName evidence="1">NGP1NT-domain-containing protein</fullName>
    </submittedName>
</protein>
<evidence type="ECO:0000313" key="1">
    <source>
        <dbReference type="EMBL" id="KAI0057733.1"/>
    </source>
</evidence>
<name>A0ACB8SMP3_9AGAM</name>
<sequence>MAFNKKPGTASGGKTRSSGSQMSLKKIKGENFYRNAKQVKRLKMLSGGKAVRDKDGKIIEAAAFQKGEDETTPGRVQPDRRWFGNTRVISQTALDHFRTSLQTRQNDPYSVLLRRNKLPMQLLDDAANPNLRKRSHIVETESFSETFGPKAQRKRPRIEVGTFEELSKVGAAAADVAHEAAVAAEIAEEAGEPSALAAAQTHADYIEPIFAKGTSRRIYGELYKVIDSSDVILHILDARDPLGTMCESVLEYVKKEKAHKQVVLVINKCDLVPNWVTARYIQHLTPRYPTIAFHASPNHSFGKGSLIQLLRQFSQLHSDKKQISVGFIGYPNVGKSSVINTLKSGKVCRVAPVPGETKVWQYITLTRRIYLIDCPGIVPTSAHDSQNATVLKGVLRVEALPTPSDHIPALMERVKPLYLSRTYGVPLPDEEDTARGWSADEFLDKLARMKGRLLKGGEPDLEGVSKVVLSDWVRGRIPYFVPPPERSEELNVREAKAAKKGKGKEKAVEEKKVAGVKQNLGSIMQKNTFVGEDVQPLDEPEVGDGSGEEDEGEADDGSDEGDAEELAEEELAWGDVFAEGGDAAAPDATANVQADDEEADGPSAKKEPRMKTNKKKAENFYSSANVKNKNRAKAALLKSLQGKKGQKDPERRKRR</sequence>
<dbReference type="EMBL" id="MU277243">
    <property type="protein sequence ID" value="KAI0057733.1"/>
    <property type="molecule type" value="Genomic_DNA"/>
</dbReference>